<dbReference type="EMBL" id="HBIO01007081">
    <property type="protein sequence ID" value="CAE0460411.1"/>
    <property type="molecule type" value="Transcribed_RNA"/>
</dbReference>
<dbReference type="AlphaFoldDB" id="A0A7S3PZA5"/>
<dbReference type="InterPro" id="IPR029058">
    <property type="entry name" value="AB_hydrolase_fold"/>
</dbReference>
<evidence type="ECO:0000259" key="1">
    <source>
        <dbReference type="Pfam" id="PF01764"/>
    </source>
</evidence>
<dbReference type="CDD" id="cd00519">
    <property type="entry name" value="Lipase_3"/>
    <property type="match status" value="1"/>
</dbReference>
<dbReference type="GO" id="GO:0006629">
    <property type="term" value="P:lipid metabolic process"/>
    <property type="evidence" value="ECO:0007669"/>
    <property type="project" value="InterPro"/>
</dbReference>
<protein>
    <recommendedName>
        <fullName evidence="1">Fungal lipase-type domain-containing protein</fullName>
    </recommendedName>
</protein>
<evidence type="ECO:0000313" key="2">
    <source>
        <dbReference type="EMBL" id="CAE0460411.1"/>
    </source>
</evidence>
<reference evidence="2" key="1">
    <citation type="submission" date="2021-01" db="EMBL/GenBank/DDBJ databases">
        <authorList>
            <person name="Corre E."/>
            <person name="Pelletier E."/>
            <person name="Niang G."/>
            <person name="Scheremetjew M."/>
            <person name="Finn R."/>
            <person name="Kale V."/>
            <person name="Holt S."/>
            <person name="Cochrane G."/>
            <person name="Meng A."/>
            <person name="Brown T."/>
            <person name="Cohen L."/>
        </authorList>
    </citation>
    <scope>NUCLEOTIDE SEQUENCE</scope>
    <source>
        <strain evidence="2">MM31A-1</strain>
    </source>
</reference>
<dbReference type="InterPro" id="IPR002921">
    <property type="entry name" value="Fungal_lipase-type"/>
</dbReference>
<name>A0A7S3PZA5_9STRA</name>
<accession>A0A7S3PZA5</accession>
<dbReference type="PANTHER" id="PTHR46023">
    <property type="entry name" value="LIPASE CLASS 3 PROTEIN-LIKE"/>
    <property type="match status" value="1"/>
</dbReference>
<dbReference type="PANTHER" id="PTHR46023:SF6">
    <property type="entry name" value="LIPASE CLASS 3 FAMILY PROTEIN"/>
    <property type="match status" value="1"/>
</dbReference>
<dbReference type="SUPFAM" id="SSF53474">
    <property type="entry name" value="alpha/beta-Hydrolases"/>
    <property type="match status" value="1"/>
</dbReference>
<organism evidence="2">
    <name type="scientific">Chaetoceros debilis</name>
    <dbReference type="NCBI Taxonomy" id="122233"/>
    <lineage>
        <taxon>Eukaryota</taxon>
        <taxon>Sar</taxon>
        <taxon>Stramenopiles</taxon>
        <taxon>Ochrophyta</taxon>
        <taxon>Bacillariophyta</taxon>
        <taxon>Coscinodiscophyceae</taxon>
        <taxon>Chaetocerotophycidae</taxon>
        <taxon>Chaetocerotales</taxon>
        <taxon>Chaetocerotaceae</taxon>
        <taxon>Chaetoceros</taxon>
    </lineage>
</organism>
<dbReference type="Gene3D" id="3.40.50.1820">
    <property type="entry name" value="alpha/beta hydrolase"/>
    <property type="match status" value="1"/>
</dbReference>
<sequence length="573" mass="64489">MSQVAAALRRNWIPIGCATTAAIVGSKAYIYSQEQAEIEKAKIAAEAAKKEEENKDVIDLAKDWLYDLSESGTHFLNEHILENDEKNEGEVHAESEEETSIFDGLKSILNSTSTPTNGKEKEPEESPGIISLASSFTSLLTGELSEVEFDTMINTAQNLSQQGDVNETKSTFELINLFIDKQEEVKTQFLKSLGFIDLQSFDPAAMFYFLEKEDEKKNPSYKRRKHRYYDGVDVNVVNDLNDALHLAEISYLDSGEEIKKKLDNSPWELAYCQVESLPEQPSHYLAVKKGQSKWTRTLEVLIVVRGTKTVPDILTDALLENVEYRKGRAHAGILRSGHHLVEKHSKTMDDLLNLSNKSKVHLTLVGHSLGAGAASIAGMEFHKKDNFEVEVVGFGSPPILSKDLSEGTKDYITTVIADADVVPRMSAETIGNLMLDMMEFDWTPKANRDIKDALNEVRKSVGLLRDKDVGTVMSLVNSGFDSYVKPHIRGQSSERLDTVLYPPGSCIHFYRDGMSVSGSYVPCDFFDEIDVSRTMVEDHFMARGYRKIFLEVMREYMEDEHFRFVAKSEESQR</sequence>
<gene>
    <name evidence="2" type="ORF">CDEB00056_LOCUS5252</name>
</gene>
<dbReference type="Pfam" id="PF01764">
    <property type="entry name" value="Lipase_3"/>
    <property type="match status" value="1"/>
</dbReference>
<feature type="domain" description="Fungal lipase-type" evidence="1">
    <location>
        <begin position="302"/>
        <end position="428"/>
    </location>
</feature>
<proteinExistence type="predicted"/>